<name>A0ABT2YRF4_9GAMM</name>
<evidence type="ECO:0000313" key="2">
    <source>
        <dbReference type="EMBL" id="MCV2402474.1"/>
    </source>
</evidence>
<comment type="caution">
    <text evidence="2">The sequence shown here is derived from an EMBL/GenBank/DDBJ whole genome shotgun (WGS) entry which is preliminary data.</text>
</comment>
<dbReference type="PANTHER" id="PTHR11803">
    <property type="entry name" value="2-IMINOBUTANOATE/2-IMINOPROPANOATE DEAMINASE RIDA"/>
    <property type="match status" value="1"/>
</dbReference>
<dbReference type="InterPro" id="IPR006056">
    <property type="entry name" value="RidA"/>
</dbReference>
<accession>A0ABT2YRF4</accession>
<dbReference type="NCBIfam" id="TIGR00004">
    <property type="entry name" value="Rid family detoxifying hydrolase"/>
    <property type="match status" value="1"/>
</dbReference>
<reference evidence="2 3" key="1">
    <citation type="submission" date="2022-10" db="EMBL/GenBank/DDBJ databases">
        <title>Marinomonas transparenta sp. nov. and Marinomonas sargassi sp. nov., isolated from marine alga (Sargassum natans (L.) Gaillon).</title>
        <authorList>
            <person name="Wang Y."/>
        </authorList>
    </citation>
    <scope>NUCLEOTIDE SEQUENCE [LARGE SCALE GENOMIC DNA]</scope>
    <source>
        <strain evidence="2 3">C2222</strain>
    </source>
</reference>
<dbReference type="CDD" id="cd00448">
    <property type="entry name" value="YjgF_YER057c_UK114_family"/>
    <property type="match status" value="1"/>
</dbReference>
<keyword evidence="2" id="KW-0378">Hydrolase</keyword>
<protein>
    <submittedName>
        <fullName evidence="2">Rid family detoxifying hydrolase</fullName>
    </submittedName>
</protein>
<dbReference type="InterPro" id="IPR006175">
    <property type="entry name" value="YjgF/YER057c/UK114"/>
</dbReference>
<dbReference type="EMBL" id="JAOVZB010000002">
    <property type="protein sequence ID" value="MCV2402474.1"/>
    <property type="molecule type" value="Genomic_DNA"/>
</dbReference>
<comment type="similarity">
    <text evidence="1">Belongs to the RutC family.</text>
</comment>
<evidence type="ECO:0000313" key="3">
    <source>
        <dbReference type="Proteomes" id="UP001209713"/>
    </source>
</evidence>
<dbReference type="RefSeq" id="WP_263529854.1">
    <property type="nucleotide sequence ID" value="NZ_JAOVZB010000002.1"/>
</dbReference>
<dbReference type="InterPro" id="IPR035959">
    <property type="entry name" value="RutC-like_sf"/>
</dbReference>
<dbReference type="SUPFAM" id="SSF55298">
    <property type="entry name" value="YjgF-like"/>
    <property type="match status" value="1"/>
</dbReference>
<sequence length="139" mass="15434">MINKTYISTHRAPEAIWPSSQALRMDGVVFISGQSGIDPYTMQINYTSIEAQTIQALENFKAIVEATNGSLLDVVKLNVYVTDMFNLPIVNQVMSLYFSPPYPPRTVLSVKELSNNAGIEIDGFLLLSNRFSLEELGVT</sequence>
<keyword evidence="3" id="KW-1185">Reference proteome</keyword>
<dbReference type="PANTHER" id="PTHR11803:SF39">
    <property type="entry name" value="2-IMINOBUTANOATE_2-IMINOPROPANOATE DEAMINASE"/>
    <property type="match status" value="1"/>
</dbReference>
<dbReference type="Gene3D" id="3.30.1330.40">
    <property type="entry name" value="RutC-like"/>
    <property type="match status" value="1"/>
</dbReference>
<gene>
    <name evidence="2" type="ORF">OFY17_06165</name>
</gene>
<proteinExistence type="inferred from homology"/>
<dbReference type="Proteomes" id="UP001209713">
    <property type="component" value="Unassembled WGS sequence"/>
</dbReference>
<organism evidence="2 3">
    <name type="scientific">Marinomonas sargassi</name>
    <dbReference type="NCBI Taxonomy" id="2984494"/>
    <lineage>
        <taxon>Bacteria</taxon>
        <taxon>Pseudomonadati</taxon>
        <taxon>Pseudomonadota</taxon>
        <taxon>Gammaproteobacteria</taxon>
        <taxon>Oceanospirillales</taxon>
        <taxon>Oceanospirillaceae</taxon>
        <taxon>Marinomonas</taxon>
    </lineage>
</organism>
<dbReference type="Pfam" id="PF01042">
    <property type="entry name" value="Ribonuc_L-PSP"/>
    <property type="match status" value="1"/>
</dbReference>
<dbReference type="GO" id="GO:0016787">
    <property type="term" value="F:hydrolase activity"/>
    <property type="evidence" value="ECO:0007669"/>
    <property type="project" value="UniProtKB-KW"/>
</dbReference>
<evidence type="ECO:0000256" key="1">
    <source>
        <dbReference type="ARBA" id="ARBA00010552"/>
    </source>
</evidence>